<organism evidence="1 2">
    <name type="scientific">Halorubrum vacuolatum</name>
    <name type="common">Natronobacterium vacuolatum</name>
    <dbReference type="NCBI Taxonomy" id="63740"/>
    <lineage>
        <taxon>Archaea</taxon>
        <taxon>Methanobacteriati</taxon>
        <taxon>Methanobacteriota</taxon>
        <taxon>Stenosarchaea group</taxon>
        <taxon>Halobacteria</taxon>
        <taxon>Halobacteriales</taxon>
        <taxon>Haloferacaceae</taxon>
        <taxon>Halorubrum</taxon>
    </lineage>
</organism>
<dbReference type="EMBL" id="FZNQ01000021">
    <property type="protein sequence ID" value="SNR60961.1"/>
    <property type="molecule type" value="Genomic_DNA"/>
</dbReference>
<accession>A0A238XR16</accession>
<evidence type="ECO:0000313" key="2">
    <source>
        <dbReference type="Proteomes" id="UP000198397"/>
    </source>
</evidence>
<proteinExistence type="predicted"/>
<gene>
    <name evidence="1" type="ORF">SAMN06264855_12120</name>
</gene>
<reference evidence="1 2" key="1">
    <citation type="submission" date="2017-06" db="EMBL/GenBank/DDBJ databases">
        <authorList>
            <person name="Kim H.J."/>
            <person name="Triplett B.A."/>
        </authorList>
    </citation>
    <scope>NUCLEOTIDE SEQUENCE [LARGE SCALE GENOMIC DNA]</scope>
    <source>
        <strain evidence="1 2">DSM 8800</strain>
    </source>
</reference>
<protein>
    <submittedName>
        <fullName evidence="1">Uncharacterized protein</fullName>
    </submittedName>
</protein>
<sequence length="52" mass="5958">MDSLIRWTRPVVNGDDVLDGFEGRVGEHVHDASEATDWSWIAVTIVDFRETR</sequence>
<name>A0A238XR16_HALVU</name>
<keyword evidence="2" id="KW-1185">Reference proteome</keyword>
<dbReference type="AlphaFoldDB" id="A0A238XR16"/>
<evidence type="ECO:0000313" key="1">
    <source>
        <dbReference type="EMBL" id="SNR60961.1"/>
    </source>
</evidence>
<dbReference type="Proteomes" id="UP000198397">
    <property type="component" value="Unassembled WGS sequence"/>
</dbReference>